<evidence type="ECO:0000256" key="3">
    <source>
        <dbReference type="ARBA" id="ARBA00038502"/>
    </source>
</evidence>
<organism evidence="5">
    <name type="scientific">marine sediment metagenome</name>
    <dbReference type="NCBI Taxonomy" id="412755"/>
    <lineage>
        <taxon>unclassified sequences</taxon>
        <taxon>metagenomes</taxon>
        <taxon>ecological metagenomes</taxon>
    </lineage>
</organism>
<gene>
    <name evidence="5" type="ORF">LCGC14_0281370</name>
</gene>
<dbReference type="Pfam" id="PF13302">
    <property type="entry name" value="Acetyltransf_3"/>
    <property type="match status" value="1"/>
</dbReference>
<feature type="domain" description="N-acetyltransferase" evidence="4">
    <location>
        <begin position="19"/>
        <end position="179"/>
    </location>
</feature>
<proteinExistence type="inferred from homology"/>
<dbReference type="SUPFAM" id="SSF55729">
    <property type="entry name" value="Acyl-CoA N-acyltransferases (Nat)"/>
    <property type="match status" value="1"/>
</dbReference>
<evidence type="ECO:0000256" key="2">
    <source>
        <dbReference type="ARBA" id="ARBA00023315"/>
    </source>
</evidence>
<dbReference type="GO" id="GO:0016747">
    <property type="term" value="F:acyltransferase activity, transferring groups other than amino-acyl groups"/>
    <property type="evidence" value="ECO:0007669"/>
    <property type="project" value="InterPro"/>
</dbReference>
<dbReference type="InterPro" id="IPR000182">
    <property type="entry name" value="GNAT_dom"/>
</dbReference>
<evidence type="ECO:0000256" key="1">
    <source>
        <dbReference type="ARBA" id="ARBA00022679"/>
    </source>
</evidence>
<protein>
    <recommendedName>
        <fullName evidence="4">N-acetyltransferase domain-containing protein</fullName>
    </recommendedName>
</protein>
<evidence type="ECO:0000259" key="4">
    <source>
        <dbReference type="PROSITE" id="PS51186"/>
    </source>
</evidence>
<dbReference type="EMBL" id="LAZR01000162">
    <property type="protein sequence ID" value="KKN85155.1"/>
    <property type="molecule type" value="Genomic_DNA"/>
</dbReference>
<sequence length="188" mass="20840">MTEDFTAERDGATIESGRLRLRPLAMKDAQPLVNLANDRHLAAMLARIPHPYRLSDARAFIADHGSEVVFALCLKEEDRFVGCCGLKPSGRKGRAELGYWVGRAYWGRGIATEGAQAVIDYGFARLQLDAIDVSCRVVNESSRRVIQKCGFHFCGSGMIESVSSGRVASEHFVMDRSCWTSLKAWGRQ</sequence>
<dbReference type="InterPro" id="IPR016181">
    <property type="entry name" value="Acyl_CoA_acyltransferase"/>
</dbReference>
<keyword evidence="1" id="KW-0808">Transferase</keyword>
<dbReference type="InterPro" id="IPR051531">
    <property type="entry name" value="N-acetyltransferase"/>
</dbReference>
<keyword evidence="2" id="KW-0012">Acyltransferase</keyword>
<dbReference type="AlphaFoldDB" id="A0A0F9TVU5"/>
<dbReference type="PANTHER" id="PTHR43792">
    <property type="entry name" value="GNAT FAMILY, PUTATIVE (AFU_ORTHOLOGUE AFUA_3G00765)-RELATED-RELATED"/>
    <property type="match status" value="1"/>
</dbReference>
<dbReference type="PROSITE" id="PS51186">
    <property type="entry name" value="GNAT"/>
    <property type="match status" value="1"/>
</dbReference>
<comment type="similarity">
    <text evidence="3">Belongs to the acetyltransferase family. RimJ subfamily.</text>
</comment>
<accession>A0A0F9TVU5</accession>
<dbReference type="PANTHER" id="PTHR43792:SF8">
    <property type="entry name" value="[RIBOSOMAL PROTEIN US5]-ALANINE N-ACETYLTRANSFERASE"/>
    <property type="match status" value="1"/>
</dbReference>
<evidence type="ECO:0000313" key="5">
    <source>
        <dbReference type="EMBL" id="KKN85155.1"/>
    </source>
</evidence>
<reference evidence="5" key="1">
    <citation type="journal article" date="2015" name="Nature">
        <title>Complex archaea that bridge the gap between prokaryotes and eukaryotes.</title>
        <authorList>
            <person name="Spang A."/>
            <person name="Saw J.H."/>
            <person name="Jorgensen S.L."/>
            <person name="Zaremba-Niedzwiedzka K."/>
            <person name="Martijn J."/>
            <person name="Lind A.E."/>
            <person name="van Eijk R."/>
            <person name="Schleper C."/>
            <person name="Guy L."/>
            <person name="Ettema T.J."/>
        </authorList>
    </citation>
    <scope>NUCLEOTIDE SEQUENCE</scope>
</reference>
<comment type="caution">
    <text evidence="5">The sequence shown here is derived from an EMBL/GenBank/DDBJ whole genome shotgun (WGS) entry which is preliminary data.</text>
</comment>
<name>A0A0F9TVU5_9ZZZZ</name>
<dbReference type="Gene3D" id="3.40.630.30">
    <property type="match status" value="1"/>
</dbReference>